<reference evidence="2 3" key="1">
    <citation type="journal article" date="2020" name="Front. Microbiol.">
        <title>Design of Bacterial Strain-Specific qPCR Assays Using NGS Data and Publicly Available Resources and Its Application to Track Biocontrol Strains.</title>
        <authorList>
            <person name="Hernandez I."/>
            <person name="Sant C."/>
            <person name="Martinez R."/>
            <person name="Fernandez C."/>
        </authorList>
    </citation>
    <scope>NUCLEOTIDE SEQUENCE [LARGE SCALE GENOMIC DNA]</scope>
    <source>
        <strain evidence="2 3">B24</strain>
    </source>
</reference>
<organism evidence="2 3">
    <name type="scientific">Microbacterium esteraromaticum</name>
    <dbReference type="NCBI Taxonomy" id="57043"/>
    <lineage>
        <taxon>Bacteria</taxon>
        <taxon>Bacillati</taxon>
        <taxon>Actinomycetota</taxon>
        <taxon>Actinomycetes</taxon>
        <taxon>Micrococcales</taxon>
        <taxon>Microbacteriaceae</taxon>
        <taxon>Microbacterium</taxon>
    </lineage>
</organism>
<dbReference type="Proteomes" id="UP000515708">
    <property type="component" value="Chromosome"/>
</dbReference>
<sequence length="269" mass="27664">MTAIQARATHIPTTASHVSLGRQLRSELIKLLSVRGTWWSVAIVAVLTVGIAVLFGANLPEGLPDPIMVIVAPVQFTMLLAGILGVISVTGEYSTGMIRSTLTANPVRGSVLVAKAAVLAAFLFVVSLVIFLAAALIVTPILADAGTSFEWAKPEAVIVPILAASATMSLFSLIGVGLGFLLRSGAGAIAVTVGIIFVLPVIFSLVGTFLPDLTWLIDAANYLPASAAPSAILPSDLTALNAAESWLTLGAWSAASLVAGWAALRGRDA</sequence>
<protein>
    <submittedName>
        <fullName evidence="2">ABC transporter permease subunit</fullName>
    </submittedName>
</protein>
<feature type="transmembrane region" description="Helical" evidence="1">
    <location>
        <begin position="67"/>
        <end position="91"/>
    </location>
</feature>
<name>A0A7D8AB74_9MICO</name>
<feature type="transmembrane region" description="Helical" evidence="1">
    <location>
        <begin position="157"/>
        <end position="182"/>
    </location>
</feature>
<keyword evidence="1" id="KW-0812">Transmembrane</keyword>
<gene>
    <name evidence="2" type="ORF">FVO59_05010</name>
</gene>
<evidence type="ECO:0000313" key="3">
    <source>
        <dbReference type="Proteomes" id="UP000515708"/>
    </source>
</evidence>
<dbReference type="AlphaFoldDB" id="A0A7D8AB74"/>
<dbReference type="PANTHER" id="PTHR37305">
    <property type="entry name" value="INTEGRAL MEMBRANE PROTEIN-RELATED"/>
    <property type="match status" value="1"/>
</dbReference>
<dbReference type="PANTHER" id="PTHR37305:SF1">
    <property type="entry name" value="MEMBRANE PROTEIN"/>
    <property type="match status" value="1"/>
</dbReference>
<keyword evidence="1" id="KW-0472">Membrane</keyword>
<dbReference type="GO" id="GO:0140359">
    <property type="term" value="F:ABC-type transporter activity"/>
    <property type="evidence" value="ECO:0007669"/>
    <property type="project" value="InterPro"/>
</dbReference>
<evidence type="ECO:0000256" key="1">
    <source>
        <dbReference type="SAM" id="Phobius"/>
    </source>
</evidence>
<proteinExistence type="predicted"/>
<feature type="transmembrane region" description="Helical" evidence="1">
    <location>
        <begin position="32"/>
        <end position="55"/>
    </location>
</feature>
<feature type="transmembrane region" description="Helical" evidence="1">
    <location>
        <begin position="112"/>
        <end position="137"/>
    </location>
</feature>
<evidence type="ECO:0000313" key="2">
    <source>
        <dbReference type="EMBL" id="QMU96644.1"/>
    </source>
</evidence>
<keyword evidence="1" id="KW-1133">Transmembrane helix</keyword>
<dbReference type="GO" id="GO:0005886">
    <property type="term" value="C:plasma membrane"/>
    <property type="evidence" value="ECO:0007669"/>
    <property type="project" value="UniProtKB-SubCell"/>
</dbReference>
<feature type="transmembrane region" description="Helical" evidence="1">
    <location>
        <begin position="189"/>
        <end position="210"/>
    </location>
</feature>
<feature type="transmembrane region" description="Helical" evidence="1">
    <location>
        <begin position="246"/>
        <end position="264"/>
    </location>
</feature>
<dbReference type="EMBL" id="CP043732">
    <property type="protein sequence ID" value="QMU96644.1"/>
    <property type="molecule type" value="Genomic_DNA"/>
</dbReference>
<accession>A0A7D8AB74</accession>
<dbReference type="RefSeq" id="WP_182255283.1">
    <property type="nucleotide sequence ID" value="NZ_CP043732.1"/>
</dbReference>